<dbReference type="GO" id="GO:0006417">
    <property type="term" value="P:regulation of translation"/>
    <property type="evidence" value="ECO:0007669"/>
    <property type="project" value="TreeGrafter"/>
</dbReference>
<dbReference type="InterPro" id="IPR018764">
    <property type="entry name" value="RskA_C"/>
</dbReference>
<keyword evidence="4 9" id="KW-0812">Transmembrane</keyword>
<evidence type="ECO:0000256" key="2">
    <source>
        <dbReference type="ARBA" id="ARBA00004236"/>
    </source>
</evidence>
<evidence type="ECO:0000256" key="8">
    <source>
        <dbReference type="ARBA" id="ARBA00030803"/>
    </source>
</evidence>
<dbReference type="PANTHER" id="PTHR37461:SF1">
    <property type="entry name" value="ANTI-SIGMA-K FACTOR RSKA"/>
    <property type="match status" value="1"/>
</dbReference>
<reference evidence="11 12" key="1">
    <citation type="submission" date="2018-11" db="EMBL/GenBank/DDBJ databases">
        <title>Genomic Encyclopedia of Type Strains, Phase IV (KMG-IV): sequencing the most valuable type-strain genomes for metagenomic binning, comparative biology and taxonomic classification.</title>
        <authorList>
            <person name="Goeker M."/>
        </authorList>
    </citation>
    <scope>NUCLEOTIDE SEQUENCE [LARGE SCALE GENOMIC DNA]</scope>
    <source>
        <strain evidence="11 12">DSM 104731</strain>
    </source>
</reference>
<dbReference type="InterPro" id="IPR051474">
    <property type="entry name" value="Anti-sigma-K/W_factor"/>
</dbReference>
<dbReference type="OrthoDB" id="9816387at2"/>
<dbReference type="EMBL" id="RKQK01000003">
    <property type="protein sequence ID" value="RPE66439.1"/>
    <property type="molecule type" value="Genomic_DNA"/>
</dbReference>
<evidence type="ECO:0000313" key="11">
    <source>
        <dbReference type="EMBL" id="RPE66439.1"/>
    </source>
</evidence>
<organism evidence="11 12">
    <name type="scientific">Pacificibacter maritimus</name>
    <dbReference type="NCBI Taxonomy" id="762213"/>
    <lineage>
        <taxon>Bacteria</taxon>
        <taxon>Pseudomonadati</taxon>
        <taxon>Pseudomonadota</taxon>
        <taxon>Alphaproteobacteria</taxon>
        <taxon>Rhodobacterales</taxon>
        <taxon>Roseobacteraceae</taxon>
        <taxon>Pacificibacter</taxon>
    </lineage>
</organism>
<evidence type="ECO:0000259" key="10">
    <source>
        <dbReference type="Pfam" id="PF10099"/>
    </source>
</evidence>
<evidence type="ECO:0000313" key="12">
    <source>
        <dbReference type="Proteomes" id="UP000269689"/>
    </source>
</evidence>
<dbReference type="RefSeq" id="WP_123793187.1">
    <property type="nucleotide sequence ID" value="NZ_RKQK01000003.1"/>
</dbReference>
<name>A0A3N4UGZ6_9RHOB</name>
<keyword evidence="12" id="KW-1185">Reference proteome</keyword>
<keyword evidence="3" id="KW-1003">Cell membrane</keyword>
<dbReference type="Proteomes" id="UP000269689">
    <property type="component" value="Unassembled WGS sequence"/>
</dbReference>
<comment type="subcellular location">
    <subcellularLocation>
        <location evidence="2">Cell membrane</location>
    </subcellularLocation>
    <subcellularLocation>
        <location evidence="1">Membrane</location>
        <topology evidence="1">Single-pass membrane protein</topology>
    </subcellularLocation>
</comment>
<evidence type="ECO:0000256" key="9">
    <source>
        <dbReference type="SAM" id="Phobius"/>
    </source>
</evidence>
<dbReference type="GO" id="GO:0005886">
    <property type="term" value="C:plasma membrane"/>
    <property type="evidence" value="ECO:0007669"/>
    <property type="project" value="UniProtKB-SubCell"/>
</dbReference>
<accession>A0A3N4UGZ6</accession>
<evidence type="ECO:0000256" key="1">
    <source>
        <dbReference type="ARBA" id="ARBA00004167"/>
    </source>
</evidence>
<feature type="domain" description="Anti-sigma K factor RskA C-terminal" evidence="10">
    <location>
        <begin position="99"/>
        <end position="221"/>
    </location>
</feature>
<feature type="transmembrane region" description="Helical" evidence="9">
    <location>
        <begin position="94"/>
        <end position="114"/>
    </location>
</feature>
<sequence>MTQDRDHSENDIALAGEYALHLLDAESRLAFETRLAQDTALQQLVREWDEDFVSFSEGFAPVTPPARMKSQIDARLFGPEKSGFSLQGLFGRRFAYLAFASLAALAIIAGPVVFNTATAPEYVAEIAGEDRSLVVAAAYDQETAELSINRTAGAAIAGRSLELWLIAEGATAPVSLGVLSDAQLATVIIPEDLRDLMLGGTLAISDEPIGGSPTGAPTGAVLAAGEIISS</sequence>
<comment type="caution">
    <text evidence="11">The sequence shown here is derived from an EMBL/GenBank/DDBJ whole genome shotgun (WGS) entry which is preliminary data.</text>
</comment>
<evidence type="ECO:0000256" key="5">
    <source>
        <dbReference type="ARBA" id="ARBA00022989"/>
    </source>
</evidence>
<protein>
    <recommendedName>
        <fullName evidence="8">Regulator of SigK</fullName>
    </recommendedName>
    <alternativeName>
        <fullName evidence="7">Sigma-K anti-sigma factor RskA</fullName>
    </alternativeName>
</protein>
<evidence type="ECO:0000256" key="6">
    <source>
        <dbReference type="ARBA" id="ARBA00023136"/>
    </source>
</evidence>
<dbReference type="AlphaFoldDB" id="A0A3N4UGZ6"/>
<dbReference type="GO" id="GO:0016989">
    <property type="term" value="F:sigma factor antagonist activity"/>
    <property type="evidence" value="ECO:0007669"/>
    <property type="project" value="TreeGrafter"/>
</dbReference>
<keyword evidence="6 9" id="KW-0472">Membrane</keyword>
<keyword evidence="5 9" id="KW-1133">Transmembrane helix</keyword>
<dbReference type="PANTHER" id="PTHR37461">
    <property type="entry name" value="ANTI-SIGMA-K FACTOR RSKA"/>
    <property type="match status" value="1"/>
</dbReference>
<gene>
    <name evidence="11" type="ORF">EDD53_2141</name>
</gene>
<evidence type="ECO:0000256" key="7">
    <source>
        <dbReference type="ARBA" id="ARBA00029829"/>
    </source>
</evidence>
<proteinExistence type="predicted"/>
<evidence type="ECO:0000256" key="4">
    <source>
        <dbReference type="ARBA" id="ARBA00022692"/>
    </source>
</evidence>
<dbReference type="Pfam" id="PF10099">
    <property type="entry name" value="RskA_C"/>
    <property type="match status" value="1"/>
</dbReference>
<evidence type="ECO:0000256" key="3">
    <source>
        <dbReference type="ARBA" id="ARBA00022475"/>
    </source>
</evidence>
<dbReference type="Gene3D" id="1.10.10.1320">
    <property type="entry name" value="Anti-sigma factor, zinc-finger domain"/>
    <property type="match status" value="1"/>
</dbReference>
<dbReference type="InterPro" id="IPR041916">
    <property type="entry name" value="Anti_sigma_zinc_sf"/>
</dbReference>